<evidence type="ECO:0000259" key="1">
    <source>
        <dbReference type="Pfam" id="PF12146"/>
    </source>
</evidence>
<dbReference type="OrthoDB" id="2498029at2759"/>
<dbReference type="Pfam" id="PF12146">
    <property type="entry name" value="Hydrolase_4"/>
    <property type="match status" value="2"/>
</dbReference>
<dbReference type="KEGG" id="pcot:PCOAH_00012700"/>
<proteinExistence type="predicted"/>
<feature type="domain" description="Serine aminopeptidase S33" evidence="1">
    <location>
        <begin position="172"/>
        <end position="351"/>
    </location>
</feature>
<dbReference type="InterPro" id="IPR006494">
    <property type="entry name" value="PST_A"/>
</dbReference>
<feature type="domain" description="Serine aminopeptidase S33" evidence="1">
    <location>
        <begin position="92"/>
        <end position="143"/>
    </location>
</feature>
<dbReference type="SUPFAM" id="SSF53474">
    <property type="entry name" value="alpha/beta-Hydrolases"/>
    <property type="match status" value="1"/>
</dbReference>
<organism evidence="2 3">
    <name type="scientific">Plasmodium coatneyi</name>
    <dbReference type="NCBI Taxonomy" id="208452"/>
    <lineage>
        <taxon>Eukaryota</taxon>
        <taxon>Sar</taxon>
        <taxon>Alveolata</taxon>
        <taxon>Apicomplexa</taxon>
        <taxon>Aconoidasida</taxon>
        <taxon>Haemosporida</taxon>
        <taxon>Plasmodiidae</taxon>
        <taxon>Plasmodium</taxon>
    </lineage>
</organism>
<dbReference type="InterPro" id="IPR051044">
    <property type="entry name" value="MAG_DAG_Lipase"/>
</dbReference>
<dbReference type="InterPro" id="IPR029058">
    <property type="entry name" value="AB_hydrolase_fold"/>
</dbReference>
<dbReference type="AlphaFoldDB" id="A0A1B1DWB7"/>
<dbReference type="RefSeq" id="XP_019913570.1">
    <property type="nucleotide sequence ID" value="XM_020058079.1"/>
</dbReference>
<sequence length="379" mass="43093">MVDNESRDGEICLRGATRLDGKPTLGAFFNKDGLLLRSYGWIVRNAVGLIVLIHGLNSHTRFSFLRHNVEIVNNDKAILKDGNNFYVYKDSWVEHFNKHGYSVFGLDLQGHGLSDGWDNLKANVKEFDDFAYDVMQYIRNIQDSINDSNVGDPRKGEDGSLPFREDQICGRKTLPTYVVGISMGGSIALRMLQILGKSHNRREGTGLYINGCISISPMITAKKLPSRNSFLFQYVYLPLSKCIADWFPTVRLISKYPYKKYPYVKYIIKYDKIRSKEAITCRLGYELLKAIGTLDNDIEHMPKDIPVLIIHSKEDILCCYDGSLSFYNRLDVNNKEMHTLEDMEHTVVQEPGNEKVLKKIVDWIMGLPSSKVGSTSKGN</sequence>
<evidence type="ECO:0000313" key="3">
    <source>
        <dbReference type="Proteomes" id="UP000092716"/>
    </source>
</evidence>
<name>A0A1B1DWB7_9APIC</name>
<evidence type="ECO:0000313" key="2">
    <source>
        <dbReference type="EMBL" id="ANQ06875.1"/>
    </source>
</evidence>
<dbReference type="PANTHER" id="PTHR11614">
    <property type="entry name" value="PHOSPHOLIPASE-RELATED"/>
    <property type="match status" value="1"/>
</dbReference>
<keyword evidence="3" id="KW-1185">Reference proteome</keyword>
<dbReference type="VEuPathDB" id="PlasmoDB:PCOAH_00012700"/>
<gene>
    <name evidence="2" type="ORF">PCOAH_00012700</name>
</gene>
<accession>A0A1B1DWB7</accession>
<dbReference type="Gene3D" id="3.40.50.1820">
    <property type="entry name" value="alpha/beta hydrolase"/>
    <property type="match status" value="1"/>
</dbReference>
<dbReference type="InterPro" id="IPR022742">
    <property type="entry name" value="Hydrolase_4"/>
</dbReference>
<dbReference type="EMBL" id="CP016243">
    <property type="protein sequence ID" value="ANQ06875.1"/>
    <property type="molecule type" value="Genomic_DNA"/>
</dbReference>
<dbReference type="GeneID" id="30907996"/>
<protein>
    <submittedName>
        <fullName evidence="2">Phospholipase</fullName>
    </submittedName>
</protein>
<dbReference type="NCBIfam" id="TIGR01607">
    <property type="entry name" value="PST-A"/>
    <property type="match status" value="1"/>
</dbReference>
<dbReference type="Proteomes" id="UP000092716">
    <property type="component" value="Chromosome 5"/>
</dbReference>
<reference evidence="3" key="1">
    <citation type="submission" date="2016-06" db="EMBL/GenBank/DDBJ databases">
        <title>First high quality genome sequence of Plasmodium coatneyi using continuous long reads from single molecule, real-time sequencing.</title>
        <authorList>
            <person name="Chien J.-T."/>
            <person name="Pakala S.B."/>
            <person name="Geraldo J.A."/>
            <person name="Lapp S.A."/>
            <person name="Barnwell J.W."/>
            <person name="Kissinger J.C."/>
            <person name="Galinski M.R."/>
            <person name="Humphrey J.C."/>
        </authorList>
    </citation>
    <scope>NUCLEOTIDE SEQUENCE [LARGE SCALE GENOMIC DNA]</scope>
    <source>
        <strain evidence="3">Hackeri</strain>
    </source>
</reference>